<evidence type="ECO:0000256" key="1">
    <source>
        <dbReference type="SAM" id="SignalP"/>
    </source>
</evidence>
<reference evidence="2" key="1">
    <citation type="submission" date="2021-05" db="EMBL/GenBank/DDBJ databases">
        <authorList>
            <person name="Khan N."/>
        </authorList>
    </citation>
    <scope>NUCLEOTIDE SEQUENCE</scope>
</reference>
<comment type="caution">
    <text evidence="2">The sequence shown here is derived from an EMBL/GenBank/DDBJ whole genome shotgun (WGS) entry which is preliminary data.</text>
</comment>
<feature type="chain" id="PRO_5035201537" evidence="1">
    <location>
        <begin position="17"/>
        <end position="71"/>
    </location>
</feature>
<dbReference type="AlphaFoldDB" id="A0A8J2IDZ4"/>
<evidence type="ECO:0000313" key="3">
    <source>
        <dbReference type="Proteomes" id="UP000693738"/>
    </source>
</evidence>
<gene>
    <name evidence="2" type="ORF">FEQUK3_LOCUS898</name>
</gene>
<dbReference type="Proteomes" id="UP000693738">
    <property type="component" value="Unassembled WGS sequence"/>
</dbReference>
<keyword evidence="1" id="KW-0732">Signal</keyword>
<evidence type="ECO:0000313" key="2">
    <source>
        <dbReference type="EMBL" id="CAG7555165.1"/>
    </source>
</evidence>
<dbReference type="EMBL" id="CAJSTJ010000044">
    <property type="protein sequence ID" value="CAG7555165.1"/>
    <property type="molecule type" value="Genomic_DNA"/>
</dbReference>
<feature type="signal peptide" evidence="1">
    <location>
        <begin position="1"/>
        <end position="16"/>
    </location>
</feature>
<organism evidence="2 3">
    <name type="scientific">Fusarium equiseti</name>
    <name type="common">Fusarium scirpi</name>
    <dbReference type="NCBI Taxonomy" id="61235"/>
    <lineage>
        <taxon>Eukaryota</taxon>
        <taxon>Fungi</taxon>
        <taxon>Dikarya</taxon>
        <taxon>Ascomycota</taxon>
        <taxon>Pezizomycotina</taxon>
        <taxon>Sordariomycetes</taxon>
        <taxon>Hypocreomycetidae</taxon>
        <taxon>Hypocreales</taxon>
        <taxon>Nectriaceae</taxon>
        <taxon>Fusarium</taxon>
        <taxon>Fusarium incarnatum-equiseti species complex</taxon>
    </lineage>
</organism>
<proteinExistence type="predicted"/>
<accession>A0A8J2IDZ4</accession>
<sequence>MHFSFLLAALAIGASAVPRGVNVDLPNKVNVDKSKVPLLGEVVDLDLDVDVEGSILLDRGVKRAVTIGGER</sequence>
<protein>
    <submittedName>
        <fullName evidence="2">Uncharacterized protein</fullName>
    </submittedName>
</protein>
<name>A0A8J2IDZ4_FUSEQ</name>